<protein>
    <submittedName>
        <fullName evidence="1">Uncharacterized protein</fullName>
    </submittedName>
</protein>
<evidence type="ECO:0000313" key="2">
    <source>
        <dbReference type="Proteomes" id="UP000277858"/>
    </source>
</evidence>
<accession>A0A3S4W9G5</accession>
<dbReference type="STRING" id="1122997.GCA_000425285_02111"/>
<dbReference type="AlphaFoldDB" id="A0A3S4W9G5"/>
<name>A0A3S4W9G5_9ACTN</name>
<evidence type="ECO:0000313" key="1">
    <source>
        <dbReference type="EMBL" id="VEI03920.1"/>
    </source>
</evidence>
<dbReference type="EMBL" id="LR134473">
    <property type="protein sequence ID" value="VEI03920.1"/>
    <property type="molecule type" value="Genomic_DNA"/>
</dbReference>
<dbReference type="Proteomes" id="UP000277858">
    <property type="component" value="Chromosome"/>
</dbReference>
<sequence>MASVMLFGVPIDAQELADVMDAEGLRRQLSGRGRETGRLDLIARRAREFAVFGESDPGRWSGGAWVTLTEWAGSCGVPVRTARDWAAASKIRARRSGRTWLVVADEVPPTRRRR</sequence>
<proteinExistence type="predicted"/>
<gene>
    <name evidence="1" type="ORF">NCTC13652_02136</name>
</gene>
<organism evidence="1 2">
    <name type="scientific">Acidipropionibacterium jensenii</name>
    <dbReference type="NCBI Taxonomy" id="1749"/>
    <lineage>
        <taxon>Bacteria</taxon>
        <taxon>Bacillati</taxon>
        <taxon>Actinomycetota</taxon>
        <taxon>Actinomycetes</taxon>
        <taxon>Propionibacteriales</taxon>
        <taxon>Propionibacteriaceae</taxon>
        <taxon>Acidipropionibacterium</taxon>
    </lineage>
</organism>
<keyword evidence="2" id="KW-1185">Reference proteome</keyword>
<reference evidence="1 2" key="1">
    <citation type="submission" date="2018-12" db="EMBL/GenBank/DDBJ databases">
        <authorList>
            <consortium name="Pathogen Informatics"/>
        </authorList>
    </citation>
    <scope>NUCLEOTIDE SEQUENCE [LARGE SCALE GENOMIC DNA]</scope>
    <source>
        <strain evidence="1 2">NCTC13652</strain>
    </source>
</reference>